<name>A0A1F7FJT6_UNCRA</name>
<dbReference type="AlphaFoldDB" id="A0A1F7FJT6"/>
<protein>
    <recommendedName>
        <fullName evidence="1">N-acetyltransferase domain-containing protein</fullName>
    </recommendedName>
</protein>
<evidence type="ECO:0000259" key="1">
    <source>
        <dbReference type="PROSITE" id="PS51186"/>
    </source>
</evidence>
<evidence type="ECO:0000313" key="2">
    <source>
        <dbReference type="EMBL" id="OGK06722.1"/>
    </source>
</evidence>
<dbReference type="InterPro" id="IPR016181">
    <property type="entry name" value="Acyl_CoA_acyltransferase"/>
</dbReference>
<proteinExistence type="predicted"/>
<gene>
    <name evidence="2" type="ORF">A2519_21560</name>
</gene>
<sequence>MGDVQPAAFRDALGIYKLIKRFSKEVLPRSLSDIATHIDRFFVFKDKNCIAGTVSWKILPEIGNEKEHIIEIVSLCVDKKFHSKGVGRSLVEAVIDHILQYEPTRIILLTFSPGFFEKFGFKRIAKEKLYSKIYLGCINCTKYTSPLNCPELAMELKMGG</sequence>
<reference evidence="2 3" key="1">
    <citation type="journal article" date="2016" name="Nat. Commun.">
        <title>Thousands of microbial genomes shed light on interconnected biogeochemical processes in an aquifer system.</title>
        <authorList>
            <person name="Anantharaman K."/>
            <person name="Brown C.T."/>
            <person name="Hug L.A."/>
            <person name="Sharon I."/>
            <person name="Castelle C.J."/>
            <person name="Probst A.J."/>
            <person name="Thomas B.C."/>
            <person name="Singh A."/>
            <person name="Wilkins M.J."/>
            <person name="Karaoz U."/>
            <person name="Brodie E.L."/>
            <person name="Williams K.H."/>
            <person name="Hubbard S.S."/>
            <person name="Banfield J.F."/>
        </authorList>
    </citation>
    <scope>NUCLEOTIDE SEQUENCE [LARGE SCALE GENOMIC DNA]</scope>
</reference>
<accession>A0A1F7FJT6</accession>
<dbReference type="SUPFAM" id="SSF55729">
    <property type="entry name" value="Acyl-CoA N-acyltransferases (Nat)"/>
    <property type="match status" value="1"/>
</dbReference>
<dbReference type="PROSITE" id="PS51186">
    <property type="entry name" value="GNAT"/>
    <property type="match status" value="1"/>
</dbReference>
<dbReference type="Proteomes" id="UP000179243">
    <property type="component" value="Unassembled WGS sequence"/>
</dbReference>
<feature type="domain" description="N-acetyltransferase" evidence="1">
    <location>
        <begin position="2"/>
        <end position="159"/>
    </location>
</feature>
<dbReference type="Pfam" id="PF00583">
    <property type="entry name" value="Acetyltransf_1"/>
    <property type="match status" value="1"/>
</dbReference>
<organism evidence="2 3">
    <name type="scientific">Candidatus Raymondbacteria bacterium RIFOXYD12_FULL_49_13</name>
    <dbReference type="NCBI Taxonomy" id="1817890"/>
    <lineage>
        <taxon>Bacteria</taxon>
        <taxon>Raymondiibacteriota</taxon>
    </lineage>
</organism>
<dbReference type="EMBL" id="MFYX01000022">
    <property type="protein sequence ID" value="OGK06722.1"/>
    <property type="molecule type" value="Genomic_DNA"/>
</dbReference>
<dbReference type="InterPro" id="IPR000182">
    <property type="entry name" value="GNAT_dom"/>
</dbReference>
<dbReference type="CDD" id="cd04301">
    <property type="entry name" value="NAT_SF"/>
    <property type="match status" value="1"/>
</dbReference>
<comment type="caution">
    <text evidence="2">The sequence shown here is derived from an EMBL/GenBank/DDBJ whole genome shotgun (WGS) entry which is preliminary data.</text>
</comment>
<evidence type="ECO:0000313" key="3">
    <source>
        <dbReference type="Proteomes" id="UP000179243"/>
    </source>
</evidence>
<dbReference type="Gene3D" id="3.40.630.30">
    <property type="match status" value="1"/>
</dbReference>
<dbReference type="GO" id="GO:0016747">
    <property type="term" value="F:acyltransferase activity, transferring groups other than amino-acyl groups"/>
    <property type="evidence" value="ECO:0007669"/>
    <property type="project" value="InterPro"/>
</dbReference>